<keyword evidence="4" id="KW-1003">Cell membrane</keyword>
<keyword evidence="11" id="KW-1185">Reference proteome</keyword>
<evidence type="ECO:0000256" key="6">
    <source>
        <dbReference type="ARBA" id="ARBA00022692"/>
    </source>
</evidence>
<reference evidence="10 11" key="1">
    <citation type="submission" date="2022-10" db="EMBL/GenBank/DDBJ databases">
        <title>Pararhodobacter sp. nov., isolated from marine algae.</title>
        <authorList>
            <person name="Choi B.J."/>
            <person name="Kim J.M."/>
            <person name="Lee J.K."/>
            <person name="Choi D.G."/>
            <person name="Jeon C.O."/>
        </authorList>
    </citation>
    <scope>NUCLEOTIDE SEQUENCE [LARGE SCALE GENOMIC DNA]</scope>
    <source>
        <strain evidence="10 11">ZQ420</strain>
    </source>
</reference>
<dbReference type="InterPro" id="IPR023229">
    <property type="entry name" value="T2SS_M_periplasmic_sf"/>
</dbReference>
<dbReference type="InterPro" id="IPR007690">
    <property type="entry name" value="T2SS_GspM"/>
</dbReference>
<evidence type="ECO:0000313" key="11">
    <source>
        <dbReference type="Proteomes" id="UP001208938"/>
    </source>
</evidence>
<evidence type="ECO:0000256" key="9">
    <source>
        <dbReference type="ARBA" id="ARBA00023136"/>
    </source>
</evidence>
<keyword evidence="8" id="KW-1133">Transmembrane helix</keyword>
<keyword evidence="3" id="KW-0813">Transport</keyword>
<evidence type="ECO:0000256" key="2">
    <source>
        <dbReference type="ARBA" id="ARBA00010637"/>
    </source>
</evidence>
<name>A0ABT3GVW4_9RHOB</name>
<keyword evidence="5" id="KW-0997">Cell inner membrane</keyword>
<dbReference type="Proteomes" id="UP001208938">
    <property type="component" value="Unassembled WGS sequence"/>
</dbReference>
<protein>
    <submittedName>
        <fullName evidence="10">Type II secretion system protein M</fullName>
    </submittedName>
</protein>
<dbReference type="EMBL" id="JAPDFL010000001">
    <property type="protein sequence ID" value="MCW1931666.1"/>
    <property type="molecule type" value="Genomic_DNA"/>
</dbReference>
<gene>
    <name evidence="10" type="ORF">OKW52_05170</name>
</gene>
<evidence type="ECO:0000256" key="8">
    <source>
        <dbReference type="ARBA" id="ARBA00022989"/>
    </source>
</evidence>
<sequence length="80" mass="8513">MGLGGIELRLIDARLRDAVTLLANGPNGRVALTLDAVPFGDLMGWLDGIEDGAGYRVNALQVERSAPGEVDAELQLEPLR</sequence>
<evidence type="ECO:0000256" key="3">
    <source>
        <dbReference type="ARBA" id="ARBA00022448"/>
    </source>
</evidence>
<dbReference type="Pfam" id="PF04612">
    <property type="entry name" value="T2SSM"/>
    <property type="match status" value="1"/>
</dbReference>
<evidence type="ECO:0000256" key="5">
    <source>
        <dbReference type="ARBA" id="ARBA00022519"/>
    </source>
</evidence>
<evidence type="ECO:0000256" key="7">
    <source>
        <dbReference type="ARBA" id="ARBA00022927"/>
    </source>
</evidence>
<keyword evidence="9" id="KW-0472">Membrane</keyword>
<dbReference type="SUPFAM" id="SSF103054">
    <property type="entry name" value="General secretion pathway protein M, EpsM"/>
    <property type="match status" value="1"/>
</dbReference>
<comment type="subcellular location">
    <subcellularLocation>
        <location evidence="1">Cell inner membrane</location>
        <topology evidence="1">Single-pass membrane protein</topology>
    </subcellularLocation>
</comment>
<keyword evidence="6" id="KW-0812">Transmembrane</keyword>
<dbReference type="RefSeq" id="WP_264504760.1">
    <property type="nucleotide sequence ID" value="NZ_JAPDFL010000001.1"/>
</dbReference>
<dbReference type="Gene3D" id="3.30.1360.100">
    <property type="entry name" value="General secretion pathway protein M, EpsM"/>
    <property type="match status" value="1"/>
</dbReference>
<comment type="similarity">
    <text evidence="2">Belongs to the GSP M family.</text>
</comment>
<evidence type="ECO:0000313" key="10">
    <source>
        <dbReference type="EMBL" id="MCW1931666.1"/>
    </source>
</evidence>
<evidence type="ECO:0000256" key="4">
    <source>
        <dbReference type="ARBA" id="ARBA00022475"/>
    </source>
</evidence>
<keyword evidence="7" id="KW-0653">Protein transport</keyword>
<comment type="caution">
    <text evidence="10">The sequence shown here is derived from an EMBL/GenBank/DDBJ whole genome shotgun (WGS) entry which is preliminary data.</text>
</comment>
<evidence type="ECO:0000256" key="1">
    <source>
        <dbReference type="ARBA" id="ARBA00004377"/>
    </source>
</evidence>
<proteinExistence type="inferred from homology"/>
<organism evidence="10 11">
    <name type="scientific">Pararhodobacter zhoushanensis</name>
    <dbReference type="NCBI Taxonomy" id="2479545"/>
    <lineage>
        <taxon>Bacteria</taxon>
        <taxon>Pseudomonadati</taxon>
        <taxon>Pseudomonadota</taxon>
        <taxon>Alphaproteobacteria</taxon>
        <taxon>Rhodobacterales</taxon>
        <taxon>Paracoccaceae</taxon>
        <taxon>Pararhodobacter</taxon>
    </lineage>
</organism>
<accession>A0ABT3GVW4</accession>